<gene>
    <name evidence="2" type="ORF">DFP72DRAFT_850994</name>
</gene>
<organism evidence="2 3">
    <name type="scientific">Ephemerocybe angulata</name>
    <dbReference type="NCBI Taxonomy" id="980116"/>
    <lineage>
        <taxon>Eukaryota</taxon>
        <taxon>Fungi</taxon>
        <taxon>Dikarya</taxon>
        <taxon>Basidiomycota</taxon>
        <taxon>Agaricomycotina</taxon>
        <taxon>Agaricomycetes</taxon>
        <taxon>Agaricomycetidae</taxon>
        <taxon>Agaricales</taxon>
        <taxon>Agaricineae</taxon>
        <taxon>Psathyrellaceae</taxon>
        <taxon>Ephemerocybe</taxon>
    </lineage>
</organism>
<name>A0A8H6HRE4_9AGAR</name>
<dbReference type="EMBL" id="JACGCI010000051">
    <property type="protein sequence ID" value="KAF6751375.1"/>
    <property type="molecule type" value="Genomic_DNA"/>
</dbReference>
<evidence type="ECO:0000313" key="3">
    <source>
        <dbReference type="Proteomes" id="UP000521943"/>
    </source>
</evidence>
<reference evidence="2 3" key="1">
    <citation type="submission" date="2020-07" db="EMBL/GenBank/DDBJ databases">
        <title>Comparative genomics of pyrophilous fungi reveals a link between fire events and developmental genes.</title>
        <authorList>
            <consortium name="DOE Joint Genome Institute"/>
            <person name="Steindorff A.S."/>
            <person name="Carver A."/>
            <person name="Calhoun S."/>
            <person name="Stillman K."/>
            <person name="Liu H."/>
            <person name="Lipzen A."/>
            <person name="Pangilinan J."/>
            <person name="Labutti K."/>
            <person name="Bruns T.D."/>
            <person name="Grigoriev I.V."/>
        </authorList>
    </citation>
    <scope>NUCLEOTIDE SEQUENCE [LARGE SCALE GENOMIC DNA]</scope>
    <source>
        <strain evidence="2 3">CBS 144469</strain>
    </source>
</reference>
<evidence type="ECO:0000313" key="2">
    <source>
        <dbReference type="EMBL" id="KAF6751375.1"/>
    </source>
</evidence>
<accession>A0A8H6HRE4</accession>
<protein>
    <submittedName>
        <fullName evidence="2">Uncharacterized protein</fullName>
    </submittedName>
</protein>
<dbReference type="AlphaFoldDB" id="A0A8H6HRE4"/>
<proteinExistence type="predicted"/>
<dbReference type="Proteomes" id="UP000521943">
    <property type="component" value="Unassembled WGS sequence"/>
</dbReference>
<keyword evidence="3" id="KW-1185">Reference proteome</keyword>
<evidence type="ECO:0000256" key="1">
    <source>
        <dbReference type="SAM" id="MobiDB-lite"/>
    </source>
</evidence>
<feature type="compositionally biased region" description="Basic and acidic residues" evidence="1">
    <location>
        <begin position="28"/>
        <end position="41"/>
    </location>
</feature>
<sequence>MTSIEAGSPDATTSSVVVVVCTAISTRDATKRGREPSEAKRSVRKWRWRPEDEDGNRGGERGEWRDVETRHARNLGKGATQRRQWEKRWGDGLCISATGYLNLKCRNRVLSRAMRRETCLNGLDLREWDGEDKAAFAAAPIYRNSLIAFAKWDCKRSVLSPSCATSSLPEGSGDTNTGGAQIMVEMSTTVTFSRVGESARMVLQSRDTPPGMRRGAVRRADFVTLVVTRISKSCGWRLGVGLT</sequence>
<comment type="caution">
    <text evidence="2">The sequence shown here is derived from an EMBL/GenBank/DDBJ whole genome shotgun (WGS) entry which is preliminary data.</text>
</comment>
<feature type="region of interest" description="Disordered" evidence="1">
    <location>
        <begin position="27"/>
        <end position="62"/>
    </location>
</feature>